<accession>F8ETY6</accession>
<reference evidence="1 2" key="1">
    <citation type="journal article" date="2011" name="J. Bacteriol.">
        <title>Genome sequence of the ethanol-producing Zymomonas mobilis subsp. pomaceae lectotype strain ATCC 29192.</title>
        <authorList>
            <person name="Kouvelis V.N."/>
            <person name="Davenport K.W."/>
            <person name="Brettin T.S."/>
            <person name="Bruce D."/>
            <person name="Detter C."/>
            <person name="Han C.S."/>
            <person name="Nolan M."/>
            <person name="Tapia R."/>
            <person name="Damoulaki A."/>
            <person name="Kyrpides N.C."/>
            <person name="Typas M.A."/>
            <person name="Pappas K.M."/>
        </authorList>
    </citation>
    <scope>NUCLEOTIDE SEQUENCE [LARGE SCALE GENOMIC DNA]</scope>
    <source>
        <strain evidence="2">ATCC 29192 / DSM 22645 / JCM 10191 / CCUG 17912 / NBRC 13757 / NCIMB 11200 / NRRL B-4491 / Barker I</strain>
    </source>
</reference>
<sequence>MRKVKILIATATMTSWLFIAVPLSQLKATPVPASLAYSQRLQQLPEIQRYAVLRGALNDSGFLCRRVNYASPTEGGYDNLAMWSVRCQNEKDFQDYAVFLGPDGSAQVRSCKDTASLKLPICHLPALLPKEKSSIPQPVKKTLSKSAS</sequence>
<dbReference type="AlphaFoldDB" id="F8ETY6"/>
<evidence type="ECO:0000313" key="1">
    <source>
        <dbReference type="EMBL" id="AEI38083.1"/>
    </source>
</evidence>
<dbReference type="EMBL" id="CP002865">
    <property type="protein sequence ID" value="AEI38083.1"/>
    <property type="molecule type" value="Genomic_DNA"/>
</dbReference>
<dbReference type="PATRIC" id="fig|579138.3.peg.1260"/>
<protein>
    <submittedName>
        <fullName evidence="1">Uncharacterized protein</fullName>
    </submittedName>
</protein>
<dbReference type="HOGENOM" id="CLU_147468_0_0_5"/>
<dbReference type="Proteomes" id="UP000000491">
    <property type="component" value="Chromosome"/>
</dbReference>
<proteinExistence type="predicted"/>
<dbReference type="KEGG" id="zmp:Zymop_1188"/>
<name>F8ETY6_ZYMMT</name>
<evidence type="ECO:0000313" key="2">
    <source>
        <dbReference type="Proteomes" id="UP000000491"/>
    </source>
</evidence>
<organism evidence="1 2">
    <name type="scientific">Zymomonas mobilis subsp. pomaceae (strain ATCC 29192 / DSM 22645 / JCM 10191 / CCUG 17912 / NBRC 13757 / NCIMB 11200 / NRRL B-4491 / Barker I)</name>
    <dbReference type="NCBI Taxonomy" id="579138"/>
    <lineage>
        <taxon>Bacteria</taxon>
        <taxon>Pseudomonadati</taxon>
        <taxon>Pseudomonadota</taxon>
        <taxon>Alphaproteobacteria</taxon>
        <taxon>Sphingomonadales</taxon>
        <taxon>Zymomonadaceae</taxon>
        <taxon>Zymomonas</taxon>
    </lineage>
</organism>
<dbReference type="RefSeq" id="WP_013934478.1">
    <property type="nucleotide sequence ID" value="NC_015709.1"/>
</dbReference>
<gene>
    <name evidence="1" type="ordered locus">Zymop_1188</name>
</gene>
<dbReference type="STRING" id="579138.Zymop_1188"/>
<dbReference type="eggNOG" id="ENOG5031DGD">
    <property type="taxonomic scope" value="Bacteria"/>
</dbReference>